<reference evidence="2" key="1">
    <citation type="submission" date="2016-10" db="EMBL/GenBank/DDBJ databases">
        <authorList>
            <person name="Varghese N."/>
            <person name="Submissions S."/>
        </authorList>
    </citation>
    <scope>NUCLEOTIDE SEQUENCE [LARGE SCALE GENOMIC DNA]</scope>
    <source>
        <strain evidence="2">CGMCC 4.3530</strain>
    </source>
</reference>
<evidence type="ECO:0000313" key="1">
    <source>
        <dbReference type="EMBL" id="SDY79589.1"/>
    </source>
</evidence>
<dbReference type="Proteomes" id="UP000199529">
    <property type="component" value="Unassembled WGS sequence"/>
</dbReference>
<dbReference type="EMBL" id="FNOK01000035">
    <property type="protein sequence ID" value="SDY79589.1"/>
    <property type="molecule type" value="Genomic_DNA"/>
</dbReference>
<gene>
    <name evidence="1" type="ORF">SAMN05216215_103540</name>
</gene>
<dbReference type="STRING" id="418495.SAMN05216215_103540"/>
<keyword evidence="2" id="KW-1185">Reference proteome</keyword>
<organism evidence="1 2">
    <name type="scientific">Saccharopolyspora shandongensis</name>
    <dbReference type="NCBI Taxonomy" id="418495"/>
    <lineage>
        <taxon>Bacteria</taxon>
        <taxon>Bacillati</taxon>
        <taxon>Actinomycetota</taxon>
        <taxon>Actinomycetes</taxon>
        <taxon>Pseudonocardiales</taxon>
        <taxon>Pseudonocardiaceae</taxon>
        <taxon>Saccharopolyspora</taxon>
    </lineage>
</organism>
<protein>
    <submittedName>
        <fullName evidence="1">Uncharacterized protein</fullName>
    </submittedName>
</protein>
<evidence type="ECO:0000313" key="2">
    <source>
        <dbReference type="Proteomes" id="UP000199529"/>
    </source>
</evidence>
<proteinExistence type="predicted"/>
<sequence>MSWSRRRVISYFVFGMTVLFGKFLLAGSLSCIEATSGWLLVVCSRC</sequence>
<accession>A0A1H3MUB7</accession>
<dbReference type="AlphaFoldDB" id="A0A1H3MUB7"/>
<name>A0A1H3MUB7_9PSEU</name>